<evidence type="ECO:0000256" key="1">
    <source>
        <dbReference type="SAM" id="MobiDB-lite"/>
    </source>
</evidence>
<evidence type="ECO:0000313" key="4">
    <source>
        <dbReference type="Proteomes" id="UP001055117"/>
    </source>
</evidence>
<feature type="region of interest" description="Disordered" evidence="1">
    <location>
        <begin position="31"/>
        <end position="87"/>
    </location>
</feature>
<sequence>MPYRKLLAAAILAAGSLPALSQGRGYAGSTFGPTGSAVPPNPFASNYPSAPPPRAVIERRGRRAVRRPSREPGLLPPGRIPAGSTQE</sequence>
<comment type="caution">
    <text evidence="3">The sequence shown here is derived from an EMBL/GenBank/DDBJ whole genome shotgun (WGS) entry which is preliminary data.</text>
</comment>
<gene>
    <name evidence="3" type="ORF">AFCDBAGC_1220</name>
</gene>
<keyword evidence="4" id="KW-1185">Reference proteome</keyword>
<evidence type="ECO:0000313" key="3">
    <source>
        <dbReference type="EMBL" id="GJD43368.1"/>
    </source>
</evidence>
<evidence type="ECO:0000256" key="2">
    <source>
        <dbReference type="SAM" id="SignalP"/>
    </source>
</evidence>
<keyword evidence="2" id="KW-0732">Signal</keyword>
<name>A0ABQ4QDT8_9HYPH</name>
<proteinExistence type="predicted"/>
<dbReference type="Proteomes" id="UP001055117">
    <property type="component" value="Unassembled WGS sequence"/>
</dbReference>
<protein>
    <submittedName>
        <fullName evidence="3">Uncharacterized protein</fullName>
    </submittedName>
</protein>
<dbReference type="RefSeq" id="WP_238271391.1">
    <property type="nucleotide sequence ID" value="NZ_BPQG01000011.1"/>
</dbReference>
<reference evidence="3 4" key="1">
    <citation type="journal article" date="2021" name="Front. Microbiol.">
        <title>Comprehensive Comparative Genomics and Phenotyping of Methylobacterium Species.</title>
        <authorList>
            <person name="Alessa O."/>
            <person name="Ogura Y."/>
            <person name="Fujitani Y."/>
            <person name="Takami H."/>
            <person name="Hayashi T."/>
            <person name="Sahin N."/>
            <person name="Tani A."/>
        </authorList>
    </citation>
    <scope>NUCLEOTIDE SEQUENCE [LARGE SCALE GENOMIC DNA]</scope>
    <source>
        <strain evidence="3 4">DSM 23679</strain>
    </source>
</reference>
<feature type="signal peptide" evidence="2">
    <location>
        <begin position="1"/>
        <end position="21"/>
    </location>
</feature>
<dbReference type="EMBL" id="BPQG01000011">
    <property type="protein sequence ID" value="GJD43368.1"/>
    <property type="molecule type" value="Genomic_DNA"/>
</dbReference>
<accession>A0ABQ4QDT8</accession>
<organism evidence="3 4">
    <name type="scientific">Methylobacterium cerastii</name>
    <dbReference type="NCBI Taxonomy" id="932741"/>
    <lineage>
        <taxon>Bacteria</taxon>
        <taxon>Pseudomonadati</taxon>
        <taxon>Pseudomonadota</taxon>
        <taxon>Alphaproteobacteria</taxon>
        <taxon>Hyphomicrobiales</taxon>
        <taxon>Methylobacteriaceae</taxon>
        <taxon>Methylobacterium</taxon>
    </lineage>
</organism>
<feature type="chain" id="PRO_5047400748" evidence="2">
    <location>
        <begin position="22"/>
        <end position="87"/>
    </location>
</feature>